<keyword evidence="7" id="KW-0769">Symport</keyword>
<dbReference type="SUPFAM" id="SSF118215">
    <property type="entry name" value="Proton glutamate symport protein"/>
    <property type="match status" value="1"/>
</dbReference>
<name>A0AAF3EUH8_9BILA</name>
<feature type="transmembrane region" description="Helical" evidence="7">
    <location>
        <begin position="92"/>
        <end position="114"/>
    </location>
</feature>
<evidence type="ECO:0000256" key="3">
    <source>
        <dbReference type="ARBA" id="ARBA00022448"/>
    </source>
</evidence>
<keyword evidence="8" id="KW-1185">Reference proteome</keyword>
<keyword evidence="6 7" id="KW-0472">Membrane</keyword>
<dbReference type="WBParaSite" id="MBELARI_LOCUS17828">
    <property type="protein sequence ID" value="MBELARI_LOCUS17828"/>
    <property type="gene ID" value="MBELARI_LOCUS17828"/>
</dbReference>
<dbReference type="GO" id="GO:0015175">
    <property type="term" value="F:neutral L-amino acid transmembrane transporter activity"/>
    <property type="evidence" value="ECO:0007669"/>
    <property type="project" value="TreeGrafter"/>
</dbReference>
<keyword evidence="4 7" id="KW-0812">Transmembrane</keyword>
<dbReference type="PANTHER" id="PTHR11958:SF63">
    <property type="entry name" value="AMINO ACID TRANSPORTER"/>
    <property type="match status" value="1"/>
</dbReference>
<dbReference type="AlphaFoldDB" id="A0AAF3EUH8"/>
<feature type="transmembrane region" description="Helical" evidence="7">
    <location>
        <begin position="263"/>
        <end position="289"/>
    </location>
</feature>
<evidence type="ECO:0000256" key="6">
    <source>
        <dbReference type="ARBA" id="ARBA00023136"/>
    </source>
</evidence>
<evidence type="ECO:0000256" key="2">
    <source>
        <dbReference type="ARBA" id="ARBA00006148"/>
    </source>
</evidence>
<dbReference type="InterPro" id="IPR050746">
    <property type="entry name" value="DAACS"/>
</dbReference>
<dbReference type="GO" id="GO:0015501">
    <property type="term" value="F:glutamate:sodium symporter activity"/>
    <property type="evidence" value="ECO:0007669"/>
    <property type="project" value="TreeGrafter"/>
</dbReference>
<dbReference type="GO" id="GO:0005313">
    <property type="term" value="F:L-glutamate transmembrane transporter activity"/>
    <property type="evidence" value="ECO:0007669"/>
    <property type="project" value="TreeGrafter"/>
</dbReference>
<sequence>MGLKDLQTLRFFLKPQNILLALTVGSVIVGCFLGFFLRYAKPSPNAIRYIGFPGELFMNMLKCMILPLIASSLITSLASLDGKTSGKVGSRAILYYILTTTHAVILGVVLVMLIHPGNPKLKSDYSGPKEEVEKEDATATDKFLDLIRNMFPENLIQTMFEQQKTVYKESFDANGTVLKKTPTVVYTPGMNVLGLIIFCIVFGIVISRVGAAGRPLRDLFKAIDLVITKMVTIIMWIGPIGIASLIASKILGISDLGGTVKMLGLYMLTVIIGLLIQAFVTLPAIFFIATRSNPFPFLKGLSQAVLTALGTSSSAATLPITFRCLNEIGIDERITKFVLPLGSMVNMDGTALYEAVASIFIAQMNGLDMGIGHVITVSITATLASIGAASIPSAGLVTMMIVLTALDLPIDDISLIIAVDWLLDRLRTSVNVIGDAFGCGFVYHLCKKDLDALKMDELENSEIDEMLKQHGVNVEEFHGAQNLQRKTTAESDCTSKATKQTEIV</sequence>
<protein>
    <recommendedName>
        <fullName evidence="7">Amino acid transporter</fullName>
    </recommendedName>
</protein>
<feature type="transmembrane region" description="Helical" evidence="7">
    <location>
        <begin position="231"/>
        <end position="251"/>
    </location>
</feature>
<feature type="transmembrane region" description="Helical" evidence="7">
    <location>
        <begin position="57"/>
        <end position="80"/>
    </location>
</feature>
<dbReference type="InterPro" id="IPR001991">
    <property type="entry name" value="Na-dicarboxylate_symporter"/>
</dbReference>
<keyword evidence="3 7" id="KW-0813">Transport</keyword>
<evidence type="ECO:0000313" key="8">
    <source>
        <dbReference type="Proteomes" id="UP000887575"/>
    </source>
</evidence>
<accession>A0AAF3EUH8</accession>
<dbReference type="Proteomes" id="UP000887575">
    <property type="component" value="Unassembled WGS sequence"/>
</dbReference>
<dbReference type="PANTHER" id="PTHR11958">
    <property type="entry name" value="SODIUM/DICARBOXYLATE SYMPORTER-RELATED"/>
    <property type="match status" value="1"/>
</dbReference>
<reference evidence="9" key="1">
    <citation type="submission" date="2024-02" db="UniProtKB">
        <authorList>
            <consortium name="WormBaseParasite"/>
        </authorList>
    </citation>
    <scope>IDENTIFICATION</scope>
</reference>
<evidence type="ECO:0000256" key="7">
    <source>
        <dbReference type="RuleBase" id="RU361216"/>
    </source>
</evidence>
<dbReference type="GO" id="GO:0005886">
    <property type="term" value="C:plasma membrane"/>
    <property type="evidence" value="ECO:0007669"/>
    <property type="project" value="TreeGrafter"/>
</dbReference>
<keyword evidence="5 7" id="KW-1133">Transmembrane helix</keyword>
<comment type="subcellular location">
    <subcellularLocation>
        <location evidence="1 7">Membrane</location>
        <topology evidence="1 7">Multi-pass membrane protein</topology>
    </subcellularLocation>
</comment>
<comment type="similarity">
    <text evidence="2 7">Belongs to the dicarboxylate/amino acid:cation symporter (DAACS) (TC 2.A.23) family.</text>
</comment>
<dbReference type="PROSITE" id="PS51257">
    <property type="entry name" value="PROKAR_LIPOPROTEIN"/>
    <property type="match status" value="1"/>
</dbReference>
<evidence type="ECO:0000313" key="9">
    <source>
        <dbReference type="WBParaSite" id="MBELARI_LOCUS17828"/>
    </source>
</evidence>
<evidence type="ECO:0000256" key="1">
    <source>
        <dbReference type="ARBA" id="ARBA00004141"/>
    </source>
</evidence>
<feature type="transmembrane region" description="Helical" evidence="7">
    <location>
        <begin position="371"/>
        <end position="391"/>
    </location>
</feature>
<proteinExistence type="inferred from homology"/>
<evidence type="ECO:0000256" key="5">
    <source>
        <dbReference type="ARBA" id="ARBA00022989"/>
    </source>
</evidence>
<dbReference type="PRINTS" id="PR00173">
    <property type="entry name" value="EDTRNSPORT"/>
</dbReference>
<feature type="transmembrane region" description="Helical" evidence="7">
    <location>
        <begin position="18"/>
        <end position="37"/>
    </location>
</feature>
<dbReference type="InterPro" id="IPR036458">
    <property type="entry name" value="Na:dicarbo_symporter_sf"/>
</dbReference>
<dbReference type="Pfam" id="PF00375">
    <property type="entry name" value="SDF"/>
    <property type="match status" value="1"/>
</dbReference>
<evidence type="ECO:0000256" key="4">
    <source>
        <dbReference type="ARBA" id="ARBA00022692"/>
    </source>
</evidence>
<dbReference type="Gene3D" id="1.10.3860.10">
    <property type="entry name" value="Sodium:dicarboxylate symporter"/>
    <property type="match status" value="1"/>
</dbReference>
<organism evidence="8 9">
    <name type="scientific">Mesorhabditis belari</name>
    <dbReference type="NCBI Taxonomy" id="2138241"/>
    <lineage>
        <taxon>Eukaryota</taxon>
        <taxon>Metazoa</taxon>
        <taxon>Ecdysozoa</taxon>
        <taxon>Nematoda</taxon>
        <taxon>Chromadorea</taxon>
        <taxon>Rhabditida</taxon>
        <taxon>Rhabditina</taxon>
        <taxon>Rhabditomorpha</taxon>
        <taxon>Rhabditoidea</taxon>
        <taxon>Rhabditidae</taxon>
        <taxon>Mesorhabditinae</taxon>
        <taxon>Mesorhabditis</taxon>
    </lineage>
</organism>
<feature type="transmembrane region" description="Helical" evidence="7">
    <location>
        <begin position="192"/>
        <end position="211"/>
    </location>
</feature>